<dbReference type="AlphaFoldDB" id="A0A836KCG8"/>
<feature type="region of interest" description="Disordered" evidence="1">
    <location>
        <begin position="108"/>
        <end position="149"/>
    </location>
</feature>
<feature type="region of interest" description="Disordered" evidence="1">
    <location>
        <begin position="372"/>
        <end position="400"/>
    </location>
</feature>
<feature type="compositionally biased region" description="Polar residues" evidence="1">
    <location>
        <begin position="388"/>
        <end position="398"/>
    </location>
</feature>
<proteinExistence type="predicted"/>
<name>A0A836KCG8_LEIEN</name>
<gene>
    <name evidence="2" type="ORF">CUR178_00468</name>
</gene>
<evidence type="ECO:0000313" key="3">
    <source>
        <dbReference type="Proteomes" id="UP000674179"/>
    </source>
</evidence>
<feature type="compositionally biased region" description="Polar residues" evidence="1">
    <location>
        <begin position="34"/>
        <end position="48"/>
    </location>
</feature>
<dbReference type="EMBL" id="JAFHKP010000036">
    <property type="protein sequence ID" value="KAG5465755.1"/>
    <property type="molecule type" value="Genomic_DNA"/>
</dbReference>
<feature type="region of interest" description="Disordered" evidence="1">
    <location>
        <begin position="412"/>
        <end position="534"/>
    </location>
</feature>
<keyword evidence="3" id="KW-1185">Reference proteome</keyword>
<protein>
    <submittedName>
        <fullName evidence="2">Uncharacterized protein</fullName>
    </submittedName>
</protein>
<feature type="compositionally biased region" description="Polar residues" evidence="1">
    <location>
        <begin position="501"/>
        <end position="517"/>
    </location>
</feature>
<feature type="compositionally biased region" description="Polar residues" evidence="1">
    <location>
        <begin position="237"/>
        <end position="252"/>
    </location>
</feature>
<organism evidence="2 3">
    <name type="scientific">Leishmania enriettii</name>
    <dbReference type="NCBI Taxonomy" id="5663"/>
    <lineage>
        <taxon>Eukaryota</taxon>
        <taxon>Discoba</taxon>
        <taxon>Euglenozoa</taxon>
        <taxon>Kinetoplastea</taxon>
        <taxon>Metakinetoplastina</taxon>
        <taxon>Trypanosomatida</taxon>
        <taxon>Trypanosomatidae</taxon>
        <taxon>Leishmaniinae</taxon>
        <taxon>Leishmania</taxon>
    </lineage>
</organism>
<comment type="caution">
    <text evidence="2">The sequence shown here is derived from an EMBL/GenBank/DDBJ whole genome shotgun (WGS) entry which is preliminary data.</text>
</comment>
<dbReference type="Proteomes" id="UP000674179">
    <property type="component" value="Chromosome 36"/>
</dbReference>
<feature type="compositionally biased region" description="Polar residues" evidence="1">
    <location>
        <begin position="433"/>
        <end position="450"/>
    </location>
</feature>
<feature type="compositionally biased region" description="Pro residues" evidence="1">
    <location>
        <begin position="128"/>
        <end position="140"/>
    </location>
</feature>
<feature type="region of interest" description="Disordered" evidence="1">
    <location>
        <begin position="29"/>
        <end position="48"/>
    </location>
</feature>
<feature type="compositionally biased region" description="Polar residues" evidence="1">
    <location>
        <begin position="264"/>
        <end position="273"/>
    </location>
</feature>
<dbReference type="RefSeq" id="XP_067688354.1">
    <property type="nucleotide sequence ID" value="XM_067832251.1"/>
</dbReference>
<evidence type="ECO:0000256" key="1">
    <source>
        <dbReference type="SAM" id="MobiDB-lite"/>
    </source>
</evidence>
<reference evidence="2 3" key="1">
    <citation type="submission" date="2021-02" db="EMBL/GenBank/DDBJ databases">
        <title>Leishmania (Mundinia) enrietti genome sequencing and assembly.</title>
        <authorList>
            <person name="Almutairi H."/>
            <person name="Gatherer D."/>
        </authorList>
    </citation>
    <scope>NUCLEOTIDE SEQUENCE [LARGE SCALE GENOMIC DNA]</scope>
    <source>
        <strain evidence="2">CUR178</strain>
    </source>
</reference>
<feature type="region of interest" description="Disordered" evidence="1">
    <location>
        <begin position="231"/>
        <end position="284"/>
    </location>
</feature>
<accession>A0A836KCG8</accession>
<dbReference type="GeneID" id="94167761"/>
<dbReference type="KEGG" id="lenr:94167761"/>
<evidence type="ECO:0000313" key="2">
    <source>
        <dbReference type="EMBL" id="KAG5465755.1"/>
    </source>
</evidence>
<dbReference type="OrthoDB" id="265811at2759"/>
<sequence>MNNGDAVSLRQKNGPVVPRVELHPKLMTHRSDSDSYISSARQTSLSSRAVPTNTELAYAGVSAQDGVVQQLSARNKKGLLTGPREVRSSSRIGFRPLKAVTAARAIEQPLQLPESHPPRAISGTPGVQRPPPPPPPPPVPQHQEQPTRSVSYCGASRALDVADNSQESVRHGYCSRSSTARSLSKLSNPYAHVTSVLHEYCNNHITALGAQYRVVRSRSSAALAYSDEQRRGEVVSPRSTETGYTSSGQGQESARLMSKLRRSPSVSSCNRLNSPRPRAVAEGRRCGGVPRAALDAPHIRYAEVLHRMSSYRASSARGRAYAPSSGRVRKADFVPEVATRIPDRLKYVPPTEDEKRLHRVATLSALEKWRERERATWEAGPSSARAASRNSTPSQPSPSLRWAHSELYASSVSHLQQSDHDKGTSGRWHKRSGSTVSPRSDQIQGSSTPVSEGRARTPRKAKYAADQRDDQSTNEEAGEGDRRRSARGKRSGTPGRRPQNGAASRTPLSKNRESPQTPARADGAASASSFRGKLLFDVVAPTVSIG</sequence>